<dbReference type="OrthoDB" id="5842547at2759"/>
<dbReference type="PANTHER" id="PTHR22589">
    <property type="entry name" value="CARNITINE O-ACYLTRANSFERASE"/>
    <property type="match status" value="1"/>
</dbReference>
<dbReference type="InterPro" id="IPR039551">
    <property type="entry name" value="Cho/carn_acyl_trans"/>
</dbReference>
<dbReference type="GO" id="GO:0005737">
    <property type="term" value="C:cytoplasm"/>
    <property type="evidence" value="ECO:0007669"/>
    <property type="project" value="TreeGrafter"/>
</dbReference>
<dbReference type="AlphaFoldDB" id="A0A0B1SNU3"/>
<dbReference type="InterPro" id="IPR000542">
    <property type="entry name" value="Carn_acyl_trans"/>
</dbReference>
<evidence type="ECO:0000256" key="3">
    <source>
        <dbReference type="ARBA" id="ARBA00039091"/>
    </source>
</evidence>
<evidence type="ECO:0000256" key="2">
    <source>
        <dbReference type="ARBA" id="ARBA00022979"/>
    </source>
</evidence>
<dbReference type="Pfam" id="PF00755">
    <property type="entry name" value="Carn_acyltransf"/>
    <property type="match status" value="1"/>
</dbReference>
<dbReference type="SUPFAM" id="SSF52777">
    <property type="entry name" value="CoA-dependent acyltransferases"/>
    <property type="match status" value="1"/>
</dbReference>
<dbReference type="GO" id="GO:0043005">
    <property type="term" value="C:neuron projection"/>
    <property type="evidence" value="ECO:0007669"/>
    <property type="project" value="TreeGrafter"/>
</dbReference>
<dbReference type="EC" id="2.3.1.6" evidence="3"/>
<protein>
    <recommendedName>
        <fullName evidence="4">Choline O-acetyltransferase</fullName>
        <ecNumber evidence="3">2.3.1.6</ecNumber>
    </recommendedName>
</protein>
<dbReference type="GO" id="GO:0045202">
    <property type="term" value="C:synapse"/>
    <property type="evidence" value="ECO:0007669"/>
    <property type="project" value="GOC"/>
</dbReference>
<comment type="similarity">
    <text evidence="1">Belongs to the carnitine/choline acetyltransferase family.</text>
</comment>
<evidence type="ECO:0000259" key="5">
    <source>
        <dbReference type="Pfam" id="PF00755"/>
    </source>
</evidence>
<evidence type="ECO:0000256" key="1">
    <source>
        <dbReference type="ARBA" id="ARBA00005232"/>
    </source>
</evidence>
<keyword evidence="2" id="KW-0530">Neurotransmitter biosynthesis</keyword>
<gene>
    <name evidence="6" type="ORF">OESDEN_15126</name>
</gene>
<dbReference type="EMBL" id="KN565129">
    <property type="protein sequence ID" value="KHJ85152.1"/>
    <property type="molecule type" value="Genomic_DNA"/>
</dbReference>
<dbReference type="Gene3D" id="3.30.559.10">
    <property type="entry name" value="Chloramphenicol acetyltransferase-like domain"/>
    <property type="match status" value="1"/>
</dbReference>
<proteinExistence type="inferred from homology"/>
<dbReference type="GO" id="GO:0008292">
    <property type="term" value="P:acetylcholine biosynthetic process"/>
    <property type="evidence" value="ECO:0007669"/>
    <property type="project" value="TreeGrafter"/>
</dbReference>
<reference evidence="6 7" key="1">
    <citation type="submission" date="2014-03" db="EMBL/GenBank/DDBJ databases">
        <title>Draft genome of the hookworm Oesophagostomum dentatum.</title>
        <authorList>
            <person name="Mitreva M."/>
        </authorList>
    </citation>
    <scope>NUCLEOTIDE SEQUENCE [LARGE SCALE GENOMIC DNA]</scope>
    <source>
        <strain evidence="6 7">OD-Hann</strain>
    </source>
</reference>
<sequence>MRFPLSTSQVTTSPDIQDCYLCYGAVVRDGYGCAYNLQKNSIILSPSAFKSNPRTNLISFKDSIRSALNDMKNLLVSIY</sequence>
<dbReference type="GO" id="GO:0004102">
    <property type="term" value="F:choline O-acetyltransferase activity"/>
    <property type="evidence" value="ECO:0007669"/>
    <property type="project" value="UniProtKB-EC"/>
</dbReference>
<dbReference type="GO" id="GO:0007274">
    <property type="term" value="P:neuromuscular synaptic transmission"/>
    <property type="evidence" value="ECO:0007669"/>
    <property type="project" value="TreeGrafter"/>
</dbReference>
<keyword evidence="7" id="KW-1185">Reference proteome</keyword>
<evidence type="ECO:0000313" key="6">
    <source>
        <dbReference type="EMBL" id="KHJ85152.1"/>
    </source>
</evidence>
<dbReference type="Proteomes" id="UP000053660">
    <property type="component" value="Unassembled WGS sequence"/>
</dbReference>
<name>A0A0B1SNU3_OESDE</name>
<evidence type="ECO:0000256" key="4">
    <source>
        <dbReference type="ARBA" id="ARBA00040495"/>
    </source>
</evidence>
<accession>A0A0B1SNU3</accession>
<evidence type="ECO:0000313" key="7">
    <source>
        <dbReference type="Proteomes" id="UP000053660"/>
    </source>
</evidence>
<organism evidence="6 7">
    <name type="scientific">Oesophagostomum dentatum</name>
    <name type="common">Nodular worm</name>
    <dbReference type="NCBI Taxonomy" id="61180"/>
    <lineage>
        <taxon>Eukaryota</taxon>
        <taxon>Metazoa</taxon>
        <taxon>Ecdysozoa</taxon>
        <taxon>Nematoda</taxon>
        <taxon>Chromadorea</taxon>
        <taxon>Rhabditida</taxon>
        <taxon>Rhabditina</taxon>
        <taxon>Rhabditomorpha</taxon>
        <taxon>Strongyloidea</taxon>
        <taxon>Strongylidae</taxon>
        <taxon>Oesophagostomum</taxon>
    </lineage>
</organism>
<dbReference type="PANTHER" id="PTHR22589:SF14">
    <property type="entry name" value="CHOLINE O-ACETYLTRANSFERASE"/>
    <property type="match status" value="1"/>
</dbReference>
<dbReference type="InterPro" id="IPR023213">
    <property type="entry name" value="CAT-like_dom_sf"/>
</dbReference>
<feature type="domain" description="Choline/carnitine acyltransferase" evidence="5">
    <location>
        <begin position="3"/>
        <end position="65"/>
    </location>
</feature>